<dbReference type="SUPFAM" id="SSF159501">
    <property type="entry name" value="EreA/ChaN-like"/>
    <property type="match status" value="1"/>
</dbReference>
<dbReference type="Gene3D" id="3.30.1870.10">
    <property type="entry name" value="EreA-like, domain 2"/>
    <property type="match status" value="1"/>
</dbReference>
<keyword evidence="2" id="KW-1185">Reference proteome</keyword>
<dbReference type="PANTHER" id="PTHR31299">
    <property type="entry name" value="ESTERASE, PUTATIVE (AFU_ORTHOLOGUE AFUA_1G05850)-RELATED"/>
    <property type="match status" value="1"/>
</dbReference>
<dbReference type="InterPro" id="IPR052036">
    <property type="entry name" value="Hydrolase/PRTase-associated"/>
</dbReference>
<dbReference type="GO" id="GO:0016787">
    <property type="term" value="F:hydrolase activity"/>
    <property type="evidence" value="ECO:0007669"/>
    <property type="project" value="UniProtKB-KW"/>
</dbReference>
<reference evidence="1 2" key="1">
    <citation type="submission" date="2024-09" db="EMBL/GenBank/DDBJ databases">
        <authorList>
            <person name="Sun Q."/>
            <person name="Mori K."/>
        </authorList>
    </citation>
    <scope>NUCLEOTIDE SEQUENCE [LARGE SCALE GENOMIC DNA]</scope>
    <source>
        <strain evidence="1 2">CECT 7908</strain>
    </source>
</reference>
<gene>
    <name evidence="1" type="ORF">ACFFUQ_14955</name>
</gene>
<comment type="caution">
    <text evidence="1">The sequence shown here is derived from an EMBL/GenBank/DDBJ whole genome shotgun (WGS) entry which is preliminary data.</text>
</comment>
<proteinExistence type="predicted"/>
<dbReference type="EMBL" id="JBHMEX010000043">
    <property type="protein sequence ID" value="MFB9065322.1"/>
    <property type="molecule type" value="Genomic_DNA"/>
</dbReference>
<dbReference type="Proteomes" id="UP001589589">
    <property type="component" value="Unassembled WGS sequence"/>
</dbReference>
<name>A0ABV5FPM2_9FLAO</name>
<dbReference type="Gene3D" id="3.40.1660.10">
    <property type="entry name" value="EreA-like (biosynthetic domain)"/>
    <property type="match status" value="1"/>
</dbReference>
<dbReference type="CDD" id="cd14728">
    <property type="entry name" value="Ere-like"/>
    <property type="match status" value="1"/>
</dbReference>
<keyword evidence="1" id="KW-0378">Hydrolase</keyword>
<sequence length="409" mass="47954">MHKLKILVLIIFITSFKSVRSQNKELITSINSSLIDIDNSNPEYPFKEPFKLKDIFQNVKIFGFGEATHGTKEFQDLKDKFFRYLVFNCNVKTLAIEANYSDCLAINSYIKNEEKLNPKDLLNKIGYWIWNTNETLSLIEWMKLYNSTQNKENQLTFIGIDVLNCQNATDILYKYLQSNSSPNNQKYLTVLNNYVSKNNLTKLRKKDFEEHYLILKSLELELKHLKDPYLWQLNNSILQYISMKLNYTQSHRDELMFENVNWLVENSNNNIFICAHNSHIKKNNISFTSLGYRLKNKYSEKYYSAGFDFGSGSFNAWDIVNNKIKKYSIHEPLEKTSTEVFNNASSDIYFLDFHKSNLSPLLNEFVMSKVLYRDIGSTYSPKMIQKEKLKEAFDGIIFIKKSSESSLLN</sequence>
<dbReference type="Pfam" id="PF05139">
    <property type="entry name" value="Erythro_esteras"/>
    <property type="match status" value="1"/>
</dbReference>
<dbReference type="EC" id="3.1.1.-" evidence="1"/>
<protein>
    <submittedName>
        <fullName evidence="1">Erythromycin esterase family protein</fullName>
        <ecNumber evidence="1">3.1.1.-</ecNumber>
    </submittedName>
</protein>
<dbReference type="PANTHER" id="PTHR31299:SF0">
    <property type="entry name" value="ESTERASE, PUTATIVE (AFU_ORTHOLOGUE AFUA_1G05850)-RELATED"/>
    <property type="match status" value="1"/>
</dbReference>
<dbReference type="Gene3D" id="1.20.1440.30">
    <property type="entry name" value="Biosynthetic Protein domain"/>
    <property type="match status" value="1"/>
</dbReference>
<organism evidence="1 2">
    <name type="scientific">Flavobacterium branchiarum</name>
    <dbReference type="NCBI Taxonomy" id="1114870"/>
    <lineage>
        <taxon>Bacteria</taxon>
        <taxon>Pseudomonadati</taxon>
        <taxon>Bacteroidota</taxon>
        <taxon>Flavobacteriia</taxon>
        <taxon>Flavobacteriales</taxon>
        <taxon>Flavobacteriaceae</taxon>
        <taxon>Flavobacterium</taxon>
    </lineage>
</organism>
<evidence type="ECO:0000313" key="2">
    <source>
        <dbReference type="Proteomes" id="UP001589589"/>
    </source>
</evidence>
<evidence type="ECO:0000313" key="1">
    <source>
        <dbReference type="EMBL" id="MFB9065322.1"/>
    </source>
</evidence>
<dbReference type="InterPro" id="IPR007815">
    <property type="entry name" value="Emycin_Estase"/>
</dbReference>
<accession>A0ABV5FPM2</accession>
<dbReference type="RefSeq" id="WP_290260300.1">
    <property type="nucleotide sequence ID" value="NZ_JAUFQQ010000003.1"/>
</dbReference>